<dbReference type="CDD" id="cd00592">
    <property type="entry name" value="HTH_MerR-like"/>
    <property type="match status" value="1"/>
</dbReference>
<evidence type="ECO:0000313" key="6">
    <source>
        <dbReference type="EMBL" id="BCN29081.1"/>
    </source>
</evidence>
<evidence type="ECO:0000256" key="4">
    <source>
        <dbReference type="ARBA" id="ARBA00023163"/>
    </source>
</evidence>
<dbReference type="AlphaFoldDB" id="A0A7R7EHR5"/>
<dbReference type="InterPro" id="IPR009061">
    <property type="entry name" value="DNA-bd_dom_put_sf"/>
</dbReference>
<proteinExistence type="predicted"/>
<dbReference type="SMART" id="SM00422">
    <property type="entry name" value="HTH_MERR"/>
    <property type="match status" value="1"/>
</dbReference>
<sequence length="295" mass="34606">MLINEASKKTNLTKKAIEYYTEHGLIFPEVLENGYRYFNESDIERLNHISVLRKLGLSTVEIKAVLDDKSGDILKDLSLQKELSVQREQRKKDILYQLSCGKSYDEISDDMKAIEQSATITEKLLGAFPGYYGRFICLHFARFLNEVPRTKEQKLAYNEIIEFLDNVPSINFPEEIQAYFDESTEHMTTNHINKMLDNMKQTSENPERFLEENKEMLEQYLAFRQSDEYKNSPMYQLQCLLQEFNRTSGYNDIFIPAMKRLSVSYAEYSRQLVIANEKFLSKYPEAEKILTIPKE</sequence>
<keyword evidence="4" id="KW-0804">Transcription</keyword>
<dbReference type="KEGG" id="ahb:bsdtb5_03760"/>
<keyword evidence="2" id="KW-0805">Transcription regulation</keyword>
<dbReference type="Pfam" id="PF13411">
    <property type="entry name" value="MerR_1"/>
    <property type="match status" value="1"/>
</dbReference>
<evidence type="ECO:0000313" key="7">
    <source>
        <dbReference type="Proteomes" id="UP000595897"/>
    </source>
</evidence>
<evidence type="ECO:0000256" key="3">
    <source>
        <dbReference type="ARBA" id="ARBA00023125"/>
    </source>
</evidence>
<gene>
    <name evidence="6" type="ORF">bsdtb5_03760</name>
</gene>
<dbReference type="SUPFAM" id="SSF46955">
    <property type="entry name" value="Putative DNA-binding domain"/>
    <property type="match status" value="1"/>
</dbReference>
<dbReference type="GO" id="GO:0003700">
    <property type="term" value="F:DNA-binding transcription factor activity"/>
    <property type="evidence" value="ECO:0007669"/>
    <property type="project" value="InterPro"/>
</dbReference>
<dbReference type="PANTHER" id="PTHR30204:SF69">
    <property type="entry name" value="MERR-FAMILY TRANSCRIPTIONAL REGULATOR"/>
    <property type="match status" value="1"/>
</dbReference>
<protein>
    <submittedName>
        <fullName evidence="6">MerR family transcriptional regulator</fullName>
    </submittedName>
</protein>
<organism evidence="6 7">
    <name type="scientific">Anaeromicropila herbilytica</name>
    <dbReference type="NCBI Taxonomy" id="2785025"/>
    <lineage>
        <taxon>Bacteria</taxon>
        <taxon>Bacillati</taxon>
        <taxon>Bacillota</taxon>
        <taxon>Clostridia</taxon>
        <taxon>Lachnospirales</taxon>
        <taxon>Lachnospiraceae</taxon>
        <taxon>Anaeromicropila</taxon>
    </lineage>
</organism>
<dbReference type="RefSeq" id="WP_271714377.1">
    <property type="nucleotide sequence ID" value="NZ_AP024169.1"/>
</dbReference>
<name>A0A7R7EHR5_9FIRM</name>
<dbReference type="InterPro" id="IPR047057">
    <property type="entry name" value="MerR_fam"/>
</dbReference>
<dbReference type="Proteomes" id="UP000595897">
    <property type="component" value="Chromosome"/>
</dbReference>
<reference evidence="6 7" key="1">
    <citation type="submission" date="2020-11" db="EMBL/GenBank/DDBJ databases">
        <title>Draft genome sequencing of a Lachnospiraceae strain isolated from anoxic soil subjected to BSD treatment.</title>
        <authorList>
            <person name="Uek A."/>
            <person name="Tonouchi A."/>
        </authorList>
    </citation>
    <scope>NUCLEOTIDE SEQUENCE [LARGE SCALE GENOMIC DNA]</scope>
    <source>
        <strain evidence="6 7">TB5</strain>
    </source>
</reference>
<keyword evidence="7" id="KW-1185">Reference proteome</keyword>
<keyword evidence="1" id="KW-0678">Repressor</keyword>
<feature type="domain" description="HTH merR-type" evidence="5">
    <location>
        <begin position="1"/>
        <end position="68"/>
    </location>
</feature>
<dbReference type="PANTHER" id="PTHR30204">
    <property type="entry name" value="REDOX-CYCLING DRUG-SENSING TRANSCRIPTIONAL ACTIVATOR SOXR"/>
    <property type="match status" value="1"/>
</dbReference>
<dbReference type="Gene3D" id="1.10.1660.10">
    <property type="match status" value="1"/>
</dbReference>
<dbReference type="EMBL" id="AP024169">
    <property type="protein sequence ID" value="BCN29081.1"/>
    <property type="molecule type" value="Genomic_DNA"/>
</dbReference>
<evidence type="ECO:0000259" key="5">
    <source>
        <dbReference type="PROSITE" id="PS50937"/>
    </source>
</evidence>
<keyword evidence="3" id="KW-0238">DNA-binding</keyword>
<evidence type="ECO:0000256" key="2">
    <source>
        <dbReference type="ARBA" id="ARBA00023015"/>
    </source>
</evidence>
<evidence type="ECO:0000256" key="1">
    <source>
        <dbReference type="ARBA" id="ARBA00022491"/>
    </source>
</evidence>
<accession>A0A7R7EHR5</accession>
<dbReference type="PROSITE" id="PS50937">
    <property type="entry name" value="HTH_MERR_2"/>
    <property type="match status" value="1"/>
</dbReference>
<dbReference type="GO" id="GO:0003677">
    <property type="term" value="F:DNA binding"/>
    <property type="evidence" value="ECO:0007669"/>
    <property type="project" value="UniProtKB-KW"/>
</dbReference>
<dbReference type="InterPro" id="IPR000551">
    <property type="entry name" value="MerR-type_HTH_dom"/>
</dbReference>